<protein>
    <submittedName>
        <fullName evidence="1">Uncharacterized protein</fullName>
    </submittedName>
</protein>
<dbReference type="Proteomes" id="UP000887159">
    <property type="component" value="Unassembled WGS sequence"/>
</dbReference>
<name>A0A8X6WGF8_TRICX</name>
<sequence>MISVFEYHKWSELLDGAVLYHLILKCADVAIFVEIKFWIKGYFPLGGKFQKGKTGGWLGGRLVILPKKEGRGGSVNGKPLFVPVVLGWPVNLWSDEIL</sequence>
<proteinExistence type="predicted"/>
<dbReference type="AlphaFoldDB" id="A0A8X6WGF8"/>
<evidence type="ECO:0000313" key="2">
    <source>
        <dbReference type="Proteomes" id="UP000887159"/>
    </source>
</evidence>
<dbReference type="EMBL" id="BMAU01021426">
    <property type="protein sequence ID" value="GFY34612.1"/>
    <property type="molecule type" value="Genomic_DNA"/>
</dbReference>
<keyword evidence="2" id="KW-1185">Reference proteome</keyword>
<comment type="caution">
    <text evidence="1">The sequence shown here is derived from an EMBL/GenBank/DDBJ whole genome shotgun (WGS) entry which is preliminary data.</text>
</comment>
<evidence type="ECO:0000313" key="1">
    <source>
        <dbReference type="EMBL" id="GFY34612.1"/>
    </source>
</evidence>
<gene>
    <name evidence="1" type="ORF">TNCV_1373031</name>
</gene>
<accession>A0A8X6WGF8</accession>
<reference evidence="1" key="1">
    <citation type="submission" date="2020-08" db="EMBL/GenBank/DDBJ databases">
        <title>Multicomponent nature underlies the extraordinary mechanical properties of spider dragline silk.</title>
        <authorList>
            <person name="Kono N."/>
            <person name="Nakamura H."/>
            <person name="Mori M."/>
            <person name="Yoshida Y."/>
            <person name="Ohtoshi R."/>
            <person name="Malay A.D."/>
            <person name="Moran D.A.P."/>
            <person name="Tomita M."/>
            <person name="Numata K."/>
            <person name="Arakawa K."/>
        </authorList>
    </citation>
    <scope>NUCLEOTIDE SEQUENCE</scope>
</reference>
<organism evidence="1 2">
    <name type="scientific">Trichonephila clavipes</name>
    <name type="common">Golden silk orbweaver</name>
    <name type="synonym">Nephila clavipes</name>
    <dbReference type="NCBI Taxonomy" id="2585209"/>
    <lineage>
        <taxon>Eukaryota</taxon>
        <taxon>Metazoa</taxon>
        <taxon>Ecdysozoa</taxon>
        <taxon>Arthropoda</taxon>
        <taxon>Chelicerata</taxon>
        <taxon>Arachnida</taxon>
        <taxon>Araneae</taxon>
        <taxon>Araneomorphae</taxon>
        <taxon>Entelegynae</taxon>
        <taxon>Araneoidea</taxon>
        <taxon>Nephilidae</taxon>
        <taxon>Trichonephila</taxon>
    </lineage>
</organism>